<feature type="domain" description="PPIase FKBP-type" evidence="6">
    <location>
        <begin position="147"/>
        <end position="233"/>
    </location>
</feature>
<dbReference type="OMA" id="CEMAPEA"/>
<organism evidence="7 8">
    <name type="scientific">Megaselia scalaris</name>
    <name type="common">Humpbacked fly</name>
    <name type="synonym">Phora scalaris</name>
    <dbReference type="NCBI Taxonomy" id="36166"/>
    <lineage>
        <taxon>Eukaryota</taxon>
        <taxon>Metazoa</taxon>
        <taxon>Ecdysozoa</taxon>
        <taxon>Arthropoda</taxon>
        <taxon>Hexapoda</taxon>
        <taxon>Insecta</taxon>
        <taxon>Pterygota</taxon>
        <taxon>Neoptera</taxon>
        <taxon>Endopterygota</taxon>
        <taxon>Diptera</taxon>
        <taxon>Brachycera</taxon>
        <taxon>Muscomorpha</taxon>
        <taxon>Platypezoidea</taxon>
        <taxon>Phoridae</taxon>
        <taxon>Megaseliini</taxon>
        <taxon>Megaselia</taxon>
    </lineage>
</organism>
<dbReference type="GO" id="GO:0003755">
    <property type="term" value="F:peptidyl-prolyl cis-trans isomerase activity"/>
    <property type="evidence" value="ECO:0007669"/>
    <property type="project" value="UniProtKB-KW"/>
</dbReference>
<dbReference type="STRING" id="36166.T1GC39"/>
<dbReference type="EC" id="5.2.1.8" evidence="2 5"/>
<dbReference type="PROSITE" id="PS50059">
    <property type="entry name" value="FKBP_PPIASE"/>
    <property type="match status" value="2"/>
</dbReference>
<evidence type="ECO:0000313" key="8">
    <source>
        <dbReference type="Proteomes" id="UP000015102"/>
    </source>
</evidence>
<evidence type="ECO:0000256" key="4">
    <source>
        <dbReference type="ARBA" id="ARBA00023235"/>
    </source>
</evidence>
<dbReference type="AlphaFoldDB" id="T1GC39"/>
<dbReference type="InterPro" id="IPR050689">
    <property type="entry name" value="FKBP-type_PPIase"/>
</dbReference>
<reference evidence="8" key="1">
    <citation type="submission" date="2013-02" db="EMBL/GenBank/DDBJ databases">
        <authorList>
            <person name="Hughes D."/>
        </authorList>
    </citation>
    <scope>NUCLEOTIDE SEQUENCE</scope>
    <source>
        <strain>Durham</strain>
        <strain evidence="8">NC isolate 2 -- Noor lab</strain>
    </source>
</reference>
<name>T1GC39_MEGSC</name>
<accession>T1GC39</accession>
<feature type="domain" description="PPIase FKBP-type" evidence="6">
    <location>
        <begin position="30"/>
        <end position="118"/>
    </location>
</feature>
<evidence type="ECO:0000256" key="3">
    <source>
        <dbReference type="ARBA" id="ARBA00023110"/>
    </source>
</evidence>
<evidence type="ECO:0000259" key="6">
    <source>
        <dbReference type="PROSITE" id="PS50059"/>
    </source>
</evidence>
<dbReference type="PANTHER" id="PTHR10516:SF443">
    <property type="entry name" value="FK506-BINDING PROTEIN 59-RELATED"/>
    <property type="match status" value="1"/>
</dbReference>
<dbReference type="EMBL" id="CAQQ02163006">
    <property type="status" value="NOT_ANNOTATED_CDS"/>
    <property type="molecule type" value="Genomic_DNA"/>
</dbReference>
<comment type="catalytic activity">
    <reaction evidence="1 5">
        <text>[protein]-peptidylproline (omega=180) = [protein]-peptidylproline (omega=0)</text>
        <dbReference type="Rhea" id="RHEA:16237"/>
        <dbReference type="Rhea" id="RHEA-COMP:10747"/>
        <dbReference type="Rhea" id="RHEA-COMP:10748"/>
        <dbReference type="ChEBI" id="CHEBI:83833"/>
        <dbReference type="ChEBI" id="CHEBI:83834"/>
        <dbReference type="EC" id="5.2.1.8"/>
    </reaction>
</comment>
<evidence type="ECO:0000256" key="2">
    <source>
        <dbReference type="ARBA" id="ARBA00013194"/>
    </source>
</evidence>
<dbReference type="HOGENOM" id="CLU_013615_3_0_1"/>
<dbReference type="SUPFAM" id="SSF54534">
    <property type="entry name" value="FKBP-like"/>
    <property type="match status" value="2"/>
</dbReference>
<keyword evidence="4 5" id="KW-0413">Isomerase</keyword>
<dbReference type="InterPro" id="IPR046357">
    <property type="entry name" value="PPIase_dom_sf"/>
</dbReference>
<dbReference type="FunFam" id="3.10.50.40:FF:000013">
    <property type="entry name" value="Peptidylprolyl isomerase"/>
    <property type="match status" value="1"/>
</dbReference>
<evidence type="ECO:0000256" key="5">
    <source>
        <dbReference type="PROSITE-ProRule" id="PRU00277"/>
    </source>
</evidence>
<proteinExistence type="predicted"/>
<keyword evidence="8" id="KW-1185">Reference proteome</keyword>
<dbReference type="PANTHER" id="PTHR10516">
    <property type="entry name" value="PEPTIDYL-PROLYL CIS-TRANS ISOMERASE"/>
    <property type="match status" value="1"/>
</dbReference>
<evidence type="ECO:0000256" key="1">
    <source>
        <dbReference type="ARBA" id="ARBA00000971"/>
    </source>
</evidence>
<evidence type="ECO:0000313" key="7">
    <source>
        <dbReference type="EnsemblMetazoa" id="MESCA000835-PA"/>
    </source>
</evidence>
<sequence length="252" mass="27492">VEDSVDLSGDGGVLKKLIKEGTGEEFPSTGCTVSVHYAGRLTDGTPFDSSYDRNEPFSFQVGVGMVTKGFDLGCASMKLGEICEVTCTAPYSYGEAGSPPTIPPNATLIFKLEMLGWKGEDVSILKDGGIEKFILKKADKRRTPKEGARVNIHLEGSFESRVFENRDCEFDMGEGSEQDVVEGVEIALQRISVGEQSKLILKPKYAFGSEGNAKFNIPPNATVEYKVTLNKCEMAPEAWKLDSEENIEQAKI</sequence>
<dbReference type="Proteomes" id="UP000015102">
    <property type="component" value="Unassembled WGS sequence"/>
</dbReference>
<reference evidence="7" key="2">
    <citation type="submission" date="2015-06" db="UniProtKB">
        <authorList>
            <consortium name="EnsemblMetazoa"/>
        </authorList>
    </citation>
    <scope>IDENTIFICATION</scope>
</reference>
<dbReference type="FunFam" id="3.10.50.40:FF:000006">
    <property type="entry name" value="Peptidyl-prolyl cis-trans isomerase"/>
    <property type="match status" value="1"/>
</dbReference>
<protein>
    <recommendedName>
        <fullName evidence="2 5">peptidylprolyl isomerase</fullName>
        <ecNumber evidence="2 5">5.2.1.8</ecNumber>
    </recommendedName>
</protein>
<dbReference type="Gene3D" id="3.10.50.40">
    <property type="match status" value="2"/>
</dbReference>
<dbReference type="GO" id="GO:0005737">
    <property type="term" value="C:cytoplasm"/>
    <property type="evidence" value="ECO:0007669"/>
    <property type="project" value="TreeGrafter"/>
</dbReference>
<keyword evidence="3 5" id="KW-0697">Rotamase</keyword>
<dbReference type="EnsemblMetazoa" id="MESCA000835-RA">
    <property type="protein sequence ID" value="MESCA000835-PA"/>
    <property type="gene ID" value="MESCA000835"/>
</dbReference>
<dbReference type="Pfam" id="PF00254">
    <property type="entry name" value="FKBP_C"/>
    <property type="match status" value="2"/>
</dbReference>
<dbReference type="InterPro" id="IPR001179">
    <property type="entry name" value="PPIase_FKBP_dom"/>
</dbReference>